<feature type="binding site" evidence="4">
    <location>
        <begin position="101"/>
        <end position="102"/>
    </location>
    <ligand>
        <name>substrate</name>
    </ligand>
</feature>
<comment type="pathway">
    <text evidence="4">Cofactor biosynthesis; molybdopterin biosynthesis.</text>
</comment>
<keyword evidence="2 4" id="KW-0808">Transferase</keyword>
<dbReference type="InterPro" id="IPR036563">
    <property type="entry name" value="MoaE_sf"/>
</dbReference>
<feature type="binding site" evidence="4">
    <location>
        <position position="117"/>
    </location>
    <ligand>
        <name>substrate</name>
    </ligand>
</feature>
<evidence type="ECO:0000256" key="3">
    <source>
        <dbReference type="ARBA" id="ARBA00023150"/>
    </source>
</evidence>
<comment type="subunit">
    <text evidence="4">Heterotetramer; composed of 2 small (MOCS2A) and 2 large (MOCS2B) subunits.</text>
</comment>
<comment type="miscellaneous">
    <text evidence="4">This protein is produced by a bicistronic gene which also produces the large subunit (MOCS2A).</text>
</comment>
<dbReference type="InterPro" id="IPR028888">
    <property type="entry name" value="MOCS2B_euk"/>
</dbReference>
<evidence type="ECO:0000256" key="5">
    <source>
        <dbReference type="SAM" id="MobiDB-lite"/>
    </source>
</evidence>
<dbReference type="InterPro" id="IPR003448">
    <property type="entry name" value="Mopterin_biosynth_MoaE"/>
</dbReference>
<dbReference type="UniPathway" id="UPA00344"/>
<name>A0A1B6GK04_9HEMI</name>
<dbReference type="CDD" id="cd00756">
    <property type="entry name" value="MoaE"/>
    <property type="match status" value="1"/>
</dbReference>
<comment type="similarity">
    <text evidence="4">Belongs to the MoaE family. MOCS2B subfamily.</text>
</comment>
<comment type="catalytic activity">
    <reaction evidence="4">
        <text>2 [molybdopterin-synthase sulfur-carrier protein]-C-terminal-Gly-aminoethanethioate + cyclic pyranopterin phosphate + H2O = molybdopterin + 2 [molybdopterin-synthase sulfur-carrier protein]-C-terminal Gly-Gly + 2 H(+)</text>
        <dbReference type="Rhea" id="RHEA:26333"/>
        <dbReference type="Rhea" id="RHEA-COMP:12202"/>
        <dbReference type="Rhea" id="RHEA-COMP:19907"/>
        <dbReference type="ChEBI" id="CHEBI:15377"/>
        <dbReference type="ChEBI" id="CHEBI:15378"/>
        <dbReference type="ChEBI" id="CHEBI:58698"/>
        <dbReference type="ChEBI" id="CHEBI:59648"/>
        <dbReference type="ChEBI" id="CHEBI:90778"/>
        <dbReference type="ChEBI" id="CHEBI:232372"/>
        <dbReference type="EC" id="2.8.1.12"/>
    </reaction>
</comment>
<comment type="function">
    <text evidence="4">Catalytic subunit of the molybdopterin synthase complex, a complex that catalyzes the conversion of precursor Z into molybdopterin. Acts by mediating the incorporation of 2 sulfur atoms from thiocarboxylated MOCS2A into precursor Z to generate a dithiolene group.</text>
</comment>
<dbReference type="PANTHER" id="PTHR23404">
    <property type="entry name" value="MOLYBDOPTERIN SYNTHASE RELATED"/>
    <property type="match status" value="1"/>
</dbReference>
<gene>
    <name evidence="4" type="primary">Mocs2</name>
    <name evidence="6" type="ORF">g.17763</name>
</gene>
<keyword evidence="3 4" id="KW-0501">Molybdenum cofactor biosynthesis</keyword>
<dbReference type="FunFam" id="3.90.1170.40:FF:000002">
    <property type="entry name" value="Molybdopterin synthase catalytic subunit"/>
    <property type="match status" value="1"/>
</dbReference>
<sequence>MDYIRLVESRLSVDEISELVKSPKCGAISLFIGTTRDNFDGLKVTKLLYEAYDTMAMKALKRVCTEIRKKWPDVENIAIYHRLGDVAIMEASVVIAVSSPHRQASLQAVQFAIETLKASVPVWKKEEYQDSEAGSAWKENKECSWSNQSS</sequence>
<organism evidence="6">
    <name type="scientific">Cuerna arida</name>
    <dbReference type="NCBI Taxonomy" id="1464854"/>
    <lineage>
        <taxon>Eukaryota</taxon>
        <taxon>Metazoa</taxon>
        <taxon>Ecdysozoa</taxon>
        <taxon>Arthropoda</taxon>
        <taxon>Hexapoda</taxon>
        <taxon>Insecta</taxon>
        <taxon>Pterygota</taxon>
        <taxon>Neoptera</taxon>
        <taxon>Paraneoptera</taxon>
        <taxon>Hemiptera</taxon>
        <taxon>Auchenorrhyncha</taxon>
        <taxon>Membracoidea</taxon>
        <taxon>Cicadellidae</taxon>
        <taxon>Cicadellinae</taxon>
        <taxon>Proconiini</taxon>
        <taxon>Cuerna</taxon>
    </lineage>
</organism>
<keyword evidence="1 4" id="KW-0963">Cytoplasm</keyword>
<evidence type="ECO:0000313" key="6">
    <source>
        <dbReference type="EMBL" id="JAS62748.1"/>
    </source>
</evidence>
<dbReference type="AlphaFoldDB" id="A0A1B6GK04"/>
<evidence type="ECO:0000256" key="1">
    <source>
        <dbReference type="ARBA" id="ARBA00022490"/>
    </source>
</evidence>
<evidence type="ECO:0000256" key="2">
    <source>
        <dbReference type="ARBA" id="ARBA00022679"/>
    </source>
</evidence>
<dbReference type="HAMAP" id="MF_03052">
    <property type="entry name" value="MOC2B"/>
    <property type="match status" value="1"/>
</dbReference>
<evidence type="ECO:0000256" key="4">
    <source>
        <dbReference type="HAMAP-Rule" id="MF_03052"/>
    </source>
</evidence>
<dbReference type="EC" id="2.8.1.12" evidence="4"/>
<dbReference type="GO" id="GO:1990140">
    <property type="term" value="C:molybdopterin synthase complex"/>
    <property type="evidence" value="ECO:0007669"/>
    <property type="project" value="UniProtKB-UniRule"/>
</dbReference>
<dbReference type="Pfam" id="PF02391">
    <property type="entry name" value="MoaE"/>
    <property type="match status" value="1"/>
</dbReference>
<accession>A0A1B6GK04</accession>
<dbReference type="GO" id="GO:0006777">
    <property type="term" value="P:Mo-molybdopterin cofactor biosynthetic process"/>
    <property type="evidence" value="ECO:0007669"/>
    <property type="project" value="UniProtKB-UniRule"/>
</dbReference>
<dbReference type="GO" id="GO:0030366">
    <property type="term" value="F:molybdopterin synthase activity"/>
    <property type="evidence" value="ECO:0007669"/>
    <property type="project" value="UniProtKB-UniRule"/>
</dbReference>
<protein>
    <recommendedName>
        <fullName evidence="4">Molybdopterin synthase catalytic subunit</fullName>
        <ecNumber evidence="4">2.8.1.12</ecNumber>
    </recommendedName>
    <alternativeName>
        <fullName evidence="4">Molybdenum cofactor synthesis protein 2 large subunit</fullName>
    </alternativeName>
    <alternativeName>
        <fullName evidence="4">Molybdenum cofactor synthesis protein 2B</fullName>
        <shortName evidence="4">MOCS2B</shortName>
    </alternativeName>
</protein>
<dbReference type="EMBL" id="GECZ01007021">
    <property type="protein sequence ID" value="JAS62748.1"/>
    <property type="molecule type" value="Transcribed_RNA"/>
</dbReference>
<comment type="subcellular location">
    <subcellularLocation>
        <location evidence="4">Cytoplasm</location>
    </subcellularLocation>
</comment>
<dbReference type="SUPFAM" id="SSF54690">
    <property type="entry name" value="Molybdopterin synthase subunit MoaE"/>
    <property type="match status" value="1"/>
</dbReference>
<reference evidence="6" key="1">
    <citation type="submission" date="2015-11" db="EMBL/GenBank/DDBJ databases">
        <title>De novo transcriptome assembly of four potential Pierce s Disease insect vectors from Arizona vineyards.</title>
        <authorList>
            <person name="Tassone E.E."/>
        </authorList>
    </citation>
    <scope>NUCLEOTIDE SEQUENCE</scope>
</reference>
<proteinExistence type="inferred from homology"/>
<feature type="binding site" evidence="4">
    <location>
        <begin position="124"/>
        <end position="126"/>
    </location>
    <ligand>
        <name>substrate</name>
    </ligand>
</feature>
<dbReference type="Gene3D" id="3.90.1170.40">
    <property type="entry name" value="Molybdopterin biosynthesis MoaE subunit"/>
    <property type="match status" value="1"/>
</dbReference>
<feature type="region of interest" description="Disordered" evidence="5">
    <location>
        <begin position="129"/>
        <end position="150"/>
    </location>
</feature>